<protein>
    <submittedName>
        <fullName evidence="3">Uncharacterized protein</fullName>
    </submittedName>
</protein>
<dbReference type="KEGG" id="pfla:Pflav_000470"/>
<evidence type="ECO:0000313" key="3">
    <source>
        <dbReference type="EMBL" id="BCB73637.1"/>
    </source>
</evidence>
<feature type="region of interest" description="Disordered" evidence="1">
    <location>
        <begin position="78"/>
        <end position="97"/>
    </location>
</feature>
<organism evidence="3 4">
    <name type="scientific">Phytohabitans flavus</name>
    <dbReference type="NCBI Taxonomy" id="1076124"/>
    <lineage>
        <taxon>Bacteria</taxon>
        <taxon>Bacillati</taxon>
        <taxon>Actinomycetota</taxon>
        <taxon>Actinomycetes</taxon>
        <taxon>Micromonosporales</taxon>
        <taxon>Micromonosporaceae</taxon>
    </lineage>
</organism>
<keyword evidence="2" id="KW-1133">Transmembrane helix</keyword>
<dbReference type="Proteomes" id="UP000502508">
    <property type="component" value="Chromosome"/>
</dbReference>
<gene>
    <name evidence="3" type="ORF">Pflav_000470</name>
</gene>
<name>A0A6F8XIK7_9ACTN</name>
<proteinExistence type="predicted"/>
<evidence type="ECO:0000256" key="2">
    <source>
        <dbReference type="SAM" id="Phobius"/>
    </source>
</evidence>
<dbReference type="AlphaFoldDB" id="A0A6F8XIK7"/>
<reference evidence="3 4" key="2">
    <citation type="submission" date="2020-03" db="EMBL/GenBank/DDBJ databases">
        <authorList>
            <person name="Ichikawa N."/>
            <person name="Kimura A."/>
            <person name="Kitahashi Y."/>
            <person name="Uohara A."/>
        </authorList>
    </citation>
    <scope>NUCLEOTIDE SEQUENCE [LARGE SCALE GENOMIC DNA]</scope>
    <source>
        <strain evidence="3 4">NBRC 107702</strain>
    </source>
</reference>
<sequence length="97" mass="10463">MFLVFGGLGLWRGATLLLRRGTAARDFTGMDGRLVLVEGGGQALLGAALLLGGGWVHLTWPAVLLMTIGAVHWVSSRLRPRRRRPSSPVPHTEHADT</sequence>
<dbReference type="EMBL" id="AP022870">
    <property type="protein sequence ID" value="BCB73637.1"/>
    <property type="molecule type" value="Genomic_DNA"/>
</dbReference>
<feature type="transmembrane region" description="Helical" evidence="2">
    <location>
        <begin position="47"/>
        <end position="74"/>
    </location>
</feature>
<evidence type="ECO:0000313" key="4">
    <source>
        <dbReference type="Proteomes" id="UP000502508"/>
    </source>
</evidence>
<reference evidence="3 4" key="1">
    <citation type="submission" date="2020-03" db="EMBL/GenBank/DDBJ databases">
        <title>Whole genome shotgun sequence of Phytohabitans flavus NBRC 107702.</title>
        <authorList>
            <person name="Komaki H."/>
            <person name="Tamura T."/>
        </authorList>
    </citation>
    <scope>NUCLEOTIDE SEQUENCE [LARGE SCALE GENOMIC DNA]</scope>
    <source>
        <strain evidence="3 4">NBRC 107702</strain>
    </source>
</reference>
<keyword evidence="4" id="KW-1185">Reference proteome</keyword>
<evidence type="ECO:0000256" key="1">
    <source>
        <dbReference type="SAM" id="MobiDB-lite"/>
    </source>
</evidence>
<keyword evidence="2" id="KW-0812">Transmembrane</keyword>
<accession>A0A6F8XIK7</accession>
<keyword evidence="2" id="KW-0472">Membrane</keyword>